<keyword evidence="4" id="KW-0472">Membrane</keyword>
<dbReference type="Pfam" id="PF00114">
    <property type="entry name" value="Pilin"/>
    <property type="match status" value="1"/>
</dbReference>
<protein>
    <submittedName>
        <fullName evidence="5">Type IV pilus assembly protein PilA</fullName>
    </submittedName>
</protein>
<evidence type="ECO:0000256" key="3">
    <source>
        <dbReference type="RuleBase" id="RU000389"/>
    </source>
</evidence>
<dbReference type="EMBL" id="FPAZ01000006">
    <property type="protein sequence ID" value="SFT66253.1"/>
    <property type="molecule type" value="Genomic_DNA"/>
</dbReference>
<dbReference type="Gene3D" id="3.30.700.10">
    <property type="entry name" value="Glycoprotein, Type 4 Pilin"/>
    <property type="match status" value="1"/>
</dbReference>
<reference evidence="5 6" key="1">
    <citation type="submission" date="2016-10" db="EMBL/GenBank/DDBJ databases">
        <authorList>
            <person name="Varghese N."/>
            <person name="Submissions S."/>
        </authorList>
    </citation>
    <scope>NUCLEOTIDE SEQUENCE [LARGE SCALE GENOMIC DNA]</scope>
    <source>
        <strain evidence="5 6">CGMCC 1.8499</strain>
    </source>
</reference>
<name>A0ABY1GLM6_9GAMM</name>
<accession>A0ABY1GLM6</accession>
<evidence type="ECO:0000313" key="5">
    <source>
        <dbReference type="EMBL" id="SFT66253.1"/>
    </source>
</evidence>
<organism evidence="5 6">
    <name type="scientific">Pseudoalteromonas lipolytica</name>
    <dbReference type="NCBI Taxonomy" id="570156"/>
    <lineage>
        <taxon>Bacteria</taxon>
        <taxon>Pseudomonadati</taxon>
        <taxon>Pseudomonadota</taxon>
        <taxon>Gammaproteobacteria</taxon>
        <taxon>Alteromonadales</taxon>
        <taxon>Pseudoalteromonadaceae</taxon>
        <taxon>Pseudoalteromonas</taxon>
    </lineage>
</organism>
<dbReference type="InterPro" id="IPR012902">
    <property type="entry name" value="N_methyl_site"/>
</dbReference>
<proteinExistence type="inferred from homology"/>
<dbReference type="Pfam" id="PF07963">
    <property type="entry name" value="N_methyl"/>
    <property type="match status" value="1"/>
</dbReference>
<dbReference type="RefSeq" id="WP_074988952.1">
    <property type="nucleotide sequence ID" value="NZ_FPAZ01000006.1"/>
</dbReference>
<dbReference type="SUPFAM" id="SSF54523">
    <property type="entry name" value="Pili subunits"/>
    <property type="match status" value="1"/>
</dbReference>
<dbReference type="PANTHER" id="PTHR30093:SF34">
    <property type="entry name" value="PREPILIN PEPTIDASE-DEPENDENT PROTEIN D"/>
    <property type="match status" value="1"/>
</dbReference>
<dbReference type="NCBIfam" id="TIGR02532">
    <property type="entry name" value="IV_pilin_GFxxxE"/>
    <property type="match status" value="1"/>
</dbReference>
<evidence type="ECO:0000313" key="6">
    <source>
        <dbReference type="Proteomes" id="UP000183805"/>
    </source>
</evidence>
<dbReference type="InterPro" id="IPR045584">
    <property type="entry name" value="Pilin-like"/>
</dbReference>
<keyword evidence="2" id="KW-0488">Methylation</keyword>
<comment type="similarity">
    <text evidence="1 3">Belongs to the N-Me-Phe pilin family.</text>
</comment>
<keyword evidence="4" id="KW-1133">Transmembrane helix</keyword>
<comment type="caution">
    <text evidence="5">The sequence shown here is derived from an EMBL/GenBank/DDBJ whole genome shotgun (WGS) entry which is preliminary data.</text>
</comment>
<gene>
    <name evidence="5" type="ORF">SAMN04487854_106216</name>
</gene>
<evidence type="ECO:0000256" key="2">
    <source>
        <dbReference type="ARBA" id="ARBA00022481"/>
    </source>
</evidence>
<dbReference type="Proteomes" id="UP000183805">
    <property type="component" value="Unassembled WGS sequence"/>
</dbReference>
<dbReference type="PANTHER" id="PTHR30093">
    <property type="entry name" value="GENERAL SECRETION PATHWAY PROTEIN G"/>
    <property type="match status" value="1"/>
</dbReference>
<evidence type="ECO:0000256" key="1">
    <source>
        <dbReference type="ARBA" id="ARBA00005233"/>
    </source>
</evidence>
<keyword evidence="4" id="KW-0812">Transmembrane</keyword>
<keyword evidence="3" id="KW-0281">Fimbrium</keyword>
<dbReference type="PROSITE" id="PS00409">
    <property type="entry name" value="PROKAR_NTER_METHYL"/>
    <property type="match status" value="1"/>
</dbReference>
<feature type="transmembrane region" description="Helical" evidence="4">
    <location>
        <begin position="12"/>
        <end position="32"/>
    </location>
</feature>
<sequence>MTQQKQQGFTLIELMIVVAIIGILAAVALPAYQDYTVRARVAEGLGLASAAKINVQDVLASGNPRGDAAGYALGYNAPTATANTTSVAITAATGVITVETTAAAGGGTLIITPNAPIGTALPVGTAAFTPPTDAVNWRCAAAFTPPTDAVNWRCAAAGANVAAYAGGAAGTLEARFAPSECK</sequence>
<dbReference type="InterPro" id="IPR001082">
    <property type="entry name" value="Pilin"/>
</dbReference>
<keyword evidence="6" id="KW-1185">Reference proteome</keyword>
<evidence type="ECO:0000256" key="4">
    <source>
        <dbReference type="SAM" id="Phobius"/>
    </source>
</evidence>